<comment type="cofactor">
    <cofactor evidence="6">
        <name>Mg(2+)</name>
        <dbReference type="ChEBI" id="CHEBI:18420"/>
    </cofactor>
    <text evidence="6">Binds 1 Mg(2+) ion per monomer.</text>
</comment>
<evidence type="ECO:0000313" key="8">
    <source>
        <dbReference type="EMBL" id="MCG2577803.1"/>
    </source>
</evidence>
<gene>
    <name evidence="8" type="primary">rfbD</name>
    <name evidence="8" type="ORF">LZ012_12445</name>
</gene>
<comment type="function">
    <text evidence="6">Catalyzes the reduction of dTDP-6-deoxy-L-lyxo-4-hexulose to yield dTDP-L-rhamnose.</text>
</comment>
<evidence type="ECO:0000313" key="9">
    <source>
        <dbReference type="Proteomes" id="UP001165384"/>
    </source>
</evidence>
<dbReference type="EC" id="1.1.1.133" evidence="3 6"/>
<dbReference type="EMBL" id="JAKLTN010000002">
    <property type="protein sequence ID" value="MCG2577803.1"/>
    <property type="molecule type" value="Genomic_DNA"/>
</dbReference>
<comment type="pathway">
    <text evidence="1 6">Carbohydrate biosynthesis; dTDP-L-rhamnose biosynthesis.</text>
</comment>
<dbReference type="Proteomes" id="UP001165384">
    <property type="component" value="Unassembled WGS sequence"/>
</dbReference>
<reference evidence="8" key="1">
    <citation type="submission" date="2022-01" db="EMBL/GenBank/DDBJ databases">
        <authorList>
            <person name="Jo J.-H."/>
            <person name="Im W.-T."/>
        </authorList>
    </citation>
    <scope>NUCLEOTIDE SEQUENCE</scope>
    <source>
        <strain evidence="8">XY25</strain>
    </source>
</reference>
<dbReference type="InterPro" id="IPR036291">
    <property type="entry name" value="NAD(P)-bd_dom_sf"/>
</dbReference>
<evidence type="ECO:0000256" key="2">
    <source>
        <dbReference type="ARBA" id="ARBA00010944"/>
    </source>
</evidence>
<accession>A0ABS9K3S0</accession>
<proteinExistence type="inferred from homology"/>
<name>A0ABS9K3S0_9RHOO</name>
<dbReference type="Gene3D" id="3.40.50.720">
    <property type="entry name" value="NAD(P)-binding Rossmann-like Domain"/>
    <property type="match status" value="1"/>
</dbReference>
<organism evidence="8 9">
    <name type="scientific">Dechloromonas hankyongensis</name>
    <dbReference type="NCBI Taxonomy" id="2908002"/>
    <lineage>
        <taxon>Bacteria</taxon>
        <taxon>Pseudomonadati</taxon>
        <taxon>Pseudomonadota</taxon>
        <taxon>Betaproteobacteria</taxon>
        <taxon>Rhodocyclales</taxon>
        <taxon>Azonexaceae</taxon>
        <taxon>Dechloromonas</taxon>
    </lineage>
</organism>
<evidence type="ECO:0000256" key="3">
    <source>
        <dbReference type="ARBA" id="ARBA00012929"/>
    </source>
</evidence>
<keyword evidence="6 8" id="KW-0560">Oxidoreductase</keyword>
<dbReference type="CDD" id="cd05254">
    <property type="entry name" value="dTDP_HR_like_SDR_e"/>
    <property type="match status" value="1"/>
</dbReference>
<comment type="caution">
    <text evidence="8">The sequence shown here is derived from an EMBL/GenBank/DDBJ whole genome shotgun (WGS) entry which is preliminary data.</text>
</comment>
<dbReference type="PANTHER" id="PTHR10491:SF4">
    <property type="entry name" value="METHIONINE ADENOSYLTRANSFERASE 2 SUBUNIT BETA"/>
    <property type="match status" value="1"/>
</dbReference>
<evidence type="ECO:0000259" key="7">
    <source>
        <dbReference type="Pfam" id="PF04321"/>
    </source>
</evidence>
<dbReference type="NCBIfam" id="NF007440">
    <property type="entry name" value="PRK09987.1"/>
    <property type="match status" value="1"/>
</dbReference>
<keyword evidence="6" id="KW-0521">NADP</keyword>
<dbReference type="RefSeq" id="WP_275711135.1">
    <property type="nucleotide sequence ID" value="NZ_JAKLTN010000002.1"/>
</dbReference>
<dbReference type="InterPro" id="IPR005913">
    <property type="entry name" value="dTDP_dehydrorham_reduct"/>
</dbReference>
<dbReference type="NCBIfam" id="TIGR01214">
    <property type="entry name" value="rmlD"/>
    <property type="match status" value="1"/>
</dbReference>
<dbReference type="Pfam" id="PF04321">
    <property type="entry name" value="RmlD_sub_bind"/>
    <property type="match status" value="1"/>
</dbReference>
<comment type="similarity">
    <text evidence="2 6">Belongs to the dTDP-4-dehydrorhamnose reductase family.</text>
</comment>
<feature type="domain" description="RmlD-like substrate binding" evidence="7">
    <location>
        <begin position="1"/>
        <end position="293"/>
    </location>
</feature>
<comment type="catalytic activity">
    <reaction evidence="5 6">
        <text>dTDP-beta-L-rhamnose + NADP(+) = dTDP-4-dehydro-beta-L-rhamnose + NADPH + H(+)</text>
        <dbReference type="Rhea" id="RHEA:21796"/>
        <dbReference type="ChEBI" id="CHEBI:15378"/>
        <dbReference type="ChEBI" id="CHEBI:57510"/>
        <dbReference type="ChEBI" id="CHEBI:57783"/>
        <dbReference type="ChEBI" id="CHEBI:58349"/>
        <dbReference type="ChEBI" id="CHEBI:62830"/>
        <dbReference type="EC" id="1.1.1.133"/>
    </reaction>
</comment>
<dbReference type="Gene3D" id="3.90.25.10">
    <property type="entry name" value="UDP-galactose 4-epimerase, domain 1"/>
    <property type="match status" value="1"/>
</dbReference>
<sequence length="295" mass="31577">MRILLTGKNGQVGFELQRALAPLGEVIAVDQHDCDLANPDAIRQLLARVQPNVIVNPAAYTAVDRAESERELALAINGGAPGVFGDEAARRGALVVHYSTDYVFDGVKDGAYSENDVPNPQSVYGKTKLAGEQALQASGADHLIFRTSWVFGAHGGNFAKTMLRLAAERDGLKVVADQFGAPTSAALLADVTAQVLGCYKREGGAGFPFGLYHLVAGGYTSWHEYAQTVVRAALSAGKSLKLTADQVLPITTADYPLPASRPSNSRLDTHRLRQTFGLELPVWQSGLDHVLQQIL</sequence>
<evidence type="ECO:0000256" key="1">
    <source>
        <dbReference type="ARBA" id="ARBA00004781"/>
    </source>
</evidence>
<keyword evidence="9" id="KW-1185">Reference proteome</keyword>
<evidence type="ECO:0000256" key="5">
    <source>
        <dbReference type="ARBA" id="ARBA00048200"/>
    </source>
</evidence>
<dbReference type="PANTHER" id="PTHR10491">
    <property type="entry name" value="DTDP-4-DEHYDRORHAMNOSE REDUCTASE"/>
    <property type="match status" value="1"/>
</dbReference>
<dbReference type="GO" id="GO:0008831">
    <property type="term" value="F:dTDP-4-dehydrorhamnose reductase activity"/>
    <property type="evidence" value="ECO:0007669"/>
    <property type="project" value="UniProtKB-EC"/>
</dbReference>
<evidence type="ECO:0000256" key="4">
    <source>
        <dbReference type="ARBA" id="ARBA00017099"/>
    </source>
</evidence>
<evidence type="ECO:0000256" key="6">
    <source>
        <dbReference type="RuleBase" id="RU364082"/>
    </source>
</evidence>
<dbReference type="SUPFAM" id="SSF51735">
    <property type="entry name" value="NAD(P)-binding Rossmann-fold domains"/>
    <property type="match status" value="1"/>
</dbReference>
<dbReference type="InterPro" id="IPR029903">
    <property type="entry name" value="RmlD-like-bd"/>
</dbReference>
<protein>
    <recommendedName>
        <fullName evidence="4 6">dTDP-4-dehydrorhamnose reductase</fullName>
        <ecNumber evidence="3 6">1.1.1.133</ecNumber>
    </recommendedName>
</protein>